<reference evidence="3 4" key="1">
    <citation type="submission" date="2020-09" db="EMBL/GenBank/DDBJ databases">
        <title>Genome sequence of the banana aphid, Pentalonia nigronervosa Coquerel (Hemiptera: Aphididae) and its symbionts.</title>
        <authorList>
            <person name="Mathers T.C."/>
            <person name="Mugford S.T."/>
            <person name="Hogenhout S.A."/>
            <person name="Tripathi L."/>
        </authorList>
    </citation>
    <scope>NUCLEOTIDE SEQUENCE [LARGE SCALE GENOMIC DNA]</scope>
    <source>
        <strain evidence="3">Ba4</strain>
    </source>
</reference>
<evidence type="ECO:0000313" key="4">
    <source>
        <dbReference type="Proteomes" id="UP000516346"/>
    </source>
</evidence>
<dbReference type="PANTHER" id="PTHR46229">
    <property type="entry name" value="BOLA TRANSCRIPTION REGULATOR"/>
    <property type="match status" value="1"/>
</dbReference>
<evidence type="ECO:0000313" key="3">
    <source>
        <dbReference type="EMBL" id="QNS02054.1"/>
    </source>
</evidence>
<dbReference type="InterPro" id="IPR002634">
    <property type="entry name" value="BolA"/>
</dbReference>
<proteinExistence type="inferred from homology"/>
<dbReference type="Gene3D" id="3.30.300.90">
    <property type="entry name" value="BolA-like"/>
    <property type="match status" value="1"/>
</dbReference>
<evidence type="ECO:0000256" key="2">
    <source>
        <dbReference type="RuleBase" id="RU003860"/>
    </source>
</evidence>
<organism evidence="3 4">
    <name type="scientific">Buchnera aphidicola</name>
    <name type="common">Pentalonia nigronervosa</name>
    <dbReference type="NCBI Taxonomy" id="1309793"/>
    <lineage>
        <taxon>Bacteria</taxon>
        <taxon>Pseudomonadati</taxon>
        <taxon>Pseudomonadota</taxon>
        <taxon>Gammaproteobacteria</taxon>
        <taxon>Enterobacterales</taxon>
        <taxon>Erwiniaceae</taxon>
        <taxon>Buchnera</taxon>
    </lineage>
</organism>
<evidence type="ECO:0000256" key="1">
    <source>
        <dbReference type="ARBA" id="ARBA00005578"/>
    </source>
</evidence>
<dbReference type="Proteomes" id="UP000516346">
    <property type="component" value="Chromosome"/>
</dbReference>
<dbReference type="AlphaFoldDB" id="A0A7H1AZZ9"/>
<comment type="similarity">
    <text evidence="1 2">Belongs to the BolA/IbaG family.</text>
</comment>
<dbReference type="InterPro" id="IPR036065">
    <property type="entry name" value="BolA-like_sf"/>
</dbReference>
<dbReference type="InterPro" id="IPR050961">
    <property type="entry name" value="BolA/IbaG_stress_morph_reg"/>
</dbReference>
<dbReference type="SUPFAM" id="SSF82657">
    <property type="entry name" value="BolA-like"/>
    <property type="match status" value="1"/>
</dbReference>
<accession>A0A7H1AZZ9</accession>
<dbReference type="EMBL" id="CP061275">
    <property type="protein sequence ID" value="QNS02054.1"/>
    <property type="molecule type" value="Genomic_DNA"/>
</dbReference>
<name>A0A7H1AZZ9_9GAMM</name>
<sequence>MNAKQIKLLLIEKLKLDNVHISGDKNHFKIIAIGDIFKNIRPVERQKMIYTPLQDMIRKKYIHAISIYTYTSHEWKKNNILNNLEN</sequence>
<dbReference type="PANTHER" id="PTHR46229:SF4">
    <property type="entry name" value="ACID STRESS PROTEIN IBAG"/>
    <property type="match status" value="1"/>
</dbReference>
<dbReference type="PIRSF" id="PIRSF003113">
    <property type="entry name" value="BolA"/>
    <property type="match status" value="1"/>
</dbReference>
<protein>
    <submittedName>
        <fullName evidence="3">BolA/IbaG family iron-sulfur metabolism protein</fullName>
    </submittedName>
</protein>
<dbReference type="Pfam" id="PF01722">
    <property type="entry name" value="BolA"/>
    <property type="match status" value="1"/>
</dbReference>
<gene>
    <name evidence="3" type="ORF">ICW73_01165</name>
</gene>